<dbReference type="VEuPathDB" id="MicrosporidiaDB:EDEG_03209"/>
<protein>
    <submittedName>
        <fullName evidence="2">Uncharacterized protein</fullName>
    </submittedName>
</protein>
<dbReference type="Proteomes" id="UP000003163">
    <property type="component" value="Unassembled WGS sequence"/>
</dbReference>
<name>J9DI97_EDHAE</name>
<evidence type="ECO:0000313" key="2">
    <source>
        <dbReference type="EMBL" id="EJW02350.1"/>
    </source>
</evidence>
<evidence type="ECO:0000313" key="3">
    <source>
        <dbReference type="Proteomes" id="UP000003163"/>
    </source>
</evidence>
<keyword evidence="1" id="KW-0732">Signal</keyword>
<feature type="chain" id="PRO_5003822114" evidence="1">
    <location>
        <begin position="21"/>
        <end position="413"/>
    </location>
</feature>
<accession>J9DI97</accession>
<organism evidence="2 3">
    <name type="scientific">Edhazardia aedis (strain USNM 41457)</name>
    <name type="common">Microsporidian parasite</name>
    <dbReference type="NCBI Taxonomy" id="1003232"/>
    <lineage>
        <taxon>Eukaryota</taxon>
        <taxon>Fungi</taxon>
        <taxon>Fungi incertae sedis</taxon>
        <taxon>Microsporidia</taxon>
        <taxon>Edhazardia</taxon>
    </lineage>
</organism>
<dbReference type="InParanoid" id="J9DI97"/>
<sequence length="413" mass="45581">MDFSFVFILFFVLCESSSSAFKGKTQNTINVNNLLVQPAKKHRYSQILDNKFQLLSGVAPLVNLQKQTPKENLIMSNGPFIKNIQPNPNKFASSKIIFPSIYPILDVIAAADPEISCKINLLFDNALLSIKNAIKIYSDVTIPAIAKPIDLSVATLKLTIKNAFIIVTGELVYDINKFIGTVLNDSNANISTLSASLLTDLQKIFFSAEADVQKLIDITNSNTKNIIDTTIIDSGESLFLQVKNILADTTNKTAIMPQLTYINAQTVENIITENWANISAIIELILSTAANKMQITISKNIFEQVSAETTILESLKPGIIAIITVRVNSMLKNLETALSYDTSIIIEAVKQQINLNLDTMLQSIRDSLVIINSEISLIVKNSANFTVQTVEFMIRELGQSIINQLKSILKYSG</sequence>
<proteinExistence type="predicted"/>
<evidence type="ECO:0000256" key="1">
    <source>
        <dbReference type="SAM" id="SignalP"/>
    </source>
</evidence>
<reference evidence="2 3" key="1">
    <citation type="submission" date="2011-08" db="EMBL/GenBank/DDBJ databases">
        <authorList>
            <person name="Liu Z.J."/>
            <person name="Shi F.L."/>
            <person name="Lu J.Q."/>
            <person name="Li M."/>
            <person name="Wang Z.L."/>
        </authorList>
    </citation>
    <scope>NUCLEOTIDE SEQUENCE [LARGE SCALE GENOMIC DNA]</scope>
    <source>
        <strain evidence="2 3">USNM 41457</strain>
    </source>
</reference>
<comment type="caution">
    <text evidence="2">The sequence shown here is derived from an EMBL/GenBank/DDBJ whole genome shotgun (WGS) entry which is preliminary data.</text>
</comment>
<dbReference type="EMBL" id="AFBI03000076">
    <property type="protein sequence ID" value="EJW02350.1"/>
    <property type="molecule type" value="Genomic_DNA"/>
</dbReference>
<dbReference type="AlphaFoldDB" id="J9DI97"/>
<dbReference type="HOGENOM" id="CLU_665684_0_0_1"/>
<keyword evidence="3" id="KW-1185">Reference proteome</keyword>
<reference evidence="3" key="2">
    <citation type="submission" date="2015-07" db="EMBL/GenBank/DDBJ databases">
        <title>Contrasting host-pathogen interactions and genome evolution in two generalist and specialist microsporidian pathogens of mosquitoes.</title>
        <authorList>
            <consortium name="The Broad Institute Genomics Platform"/>
            <consortium name="The Broad Institute Genome Sequencing Center for Infectious Disease"/>
            <person name="Cuomo C.A."/>
            <person name="Sanscrainte N.D."/>
            <person name="Goldberg J.M."/>
            <person name="Heiman D."/>
            <person name="Young S."/>
            <person name="Zeng Q."/>
            <person name="Becnel J.J."/>
            <person name="Birren B.W."/>
        </authorList>
    </citation>
    <scope>NUCLEOTIDE SEQUENCE [LARGE SCALE GENOMIC DNA]</scope>
    <source>
        <strain evidence="3">USNM 41457</strain>
    </source>
</reference>
<feature type="signal peptide" evidence="1">
    <location>
        <begin position="1"/>
        <end position="20"/>
    </location>
</feature>
<gene>
    <name evidence="2" type="ORF">EDEG_03209</name>
</gene>